<proteinExistence type="predicted"/>
<evidence type="ECO:0000313" key="1">
    <source>
        <dbReference type="EMBL" id="CRK98259.1"/>
    </source>
</evidence>
<organism evidence="1 2">
    <name type="scientific">Clunio marinus</name>
    <dbReference type="NCBI Taxonomy" id="568069"/>
    <lineage>
        <taxon>Eukaryota</taxon>
        <taxon>Metazoa</taxon>
        <taxon>Ecdysozoa</taxon>
        <taxon>Arthropoda</taxon>
        <taxon>Hexapoda</taxon>
        <taxon>Insecta</taxon>
        <taxon>Pterygota</taxon>
        <taxon>Neoptera</taxon>
        <taxon>Endopterygota</taxon>
        <taxon>Diptera</taxon>
        <taxon>Nematocera</taxon>
        <taxon>Chironomoidea</taxon>
        <taxon>Chironomidae</taxon>
        <taxon>Clunio</taxon>
    </lineage>
</organism>
<accession>A0A1J1IDG6</accession>
<dbReference type="EMBL" id="CVRI01000047">
    <property type="protein sequence ID" value="CRK98259.1"/>
    <property type="molecule type" value="Genomic_DNA"/>
</dbReference>
<evidence type="ECO:0000313" key="2">
    <source>
        <dbReference type="Proteomes" id="UP000183832"/>
    </source>
</evidence>
<keyword evidence="2" id="KW-1185">Reference proteome</keyword>
<dbReference type="Proteomes" id="UP000183832">
    <property type="component" value="Unassembled WGS sequence"/>
</dbReference>
<protein>
    <submittedName>
        <fullName evidence="1">CLUMA_CG011621, isoform A</fullName>
    </submittedName>
</protein>
<gene>
    <name evidence="1" type="ORF">CLUMA_CG011621</name>
</gene>
<sequence length="76" mass="8801">MGKNSNLMFSSLGRLFGSATVKGDEIEQYFTLLLTNGKFLNERIYKSLWKTYCEKDRNAPCATMIINNELKLRNIF</sequence>
<reference evidence="1 2" key="1">
    <citation type="submission" date="2015-04" db="EMBL/GenBank/DDBJ databases">
        <authorList>
            <person name="Syromyatnikov M.Y."/>
            <person name="Popov V.N."/>
        </authorList>
    </citation>
    <scope>NUCLEOTIDE SEQUENCE [LARGE SCALE GENOMIC DNA]</scope>
</reference>
<name>A0A1J1IDG6_9DIPT</name>
<dbReference type="AlphaFoldDB" id="A0A1J1IDG6"/>